<dbReference type="EMBL" id="AOIA01000031">
    <property type="protein sequence ID" value="ELY64825.1"/>
    <property type="molecule type" value="Genomic_DNA"/>
</dbReference>
<dbReference type="Gene3D" id="3.20.20.370">
    <property type="entry name" value="Glycoside hydrolase/deacetylase"/>
    <property type="match status" value="1"/>
</dbReference>
<dbReference type="Proteomes" id="UP000011531">
    <property type="component" value="Unassembled WGS sequence"/>
</dbReference>
<dbReference type="SUPFAM" id="SSF88713">
    <property type="entry name" value="Glycoside hydrolase/deacetylase"/>
    <property type="match status" value="1"/>
</dbReference>
<reference evidence="2 3" key="1">
    <citation type="journal article" date="2014" name="PLoS Genet.">
        <title>Phylogenetically driven sequencing of extremely halophilic archaea reveals strategies for static and dynamic osmo-response.</title>
        <authorList>
            <person name="Becker E.A."/>
            <person name="Seitzer P.M."/>
            <person name="Tritt A."/>
            <person name="Larsen D."/>
            <person name="Krusor M."/>
            <person name="Yao A.I."/>
            <person name="Wu D."/>
            <person name="Madern D."/>
            <person name="Eisen J.A."/>
            <person name="Darling A.E."/>
            <person name="Facciotti M.T."/>
        </authorList>
    </citation>
    <scope>NUCLEOTIDE SEQUENCE [LARGE SCALE GENOMIC DNA]</scope>
    <source>
        <strain evidence="2 3">DSM 18795</strain>
    </source>
</reference>
<evidence type="ECO:0000313" key="3">
    <source>
        <dbReference type="Proteomes" id="UP000011531"/>
    </source>
</evidence>
<dbReference type="OrthoDB" id="10436at2157"/>
<keyword evidence="3" id="KW-1185">Reference proteome</keyword>
<dbReference type="Pfam" id="PF01522">
    <property type="entry name" value="Polysacc_deac_1"/>
    <property type="match status" value="1"/>
</dbReference>
<dbReference type="AlphaFoldDB" id="L9XSS2"/>
<accession>L9XSS2</accession>
<protein>
    <submittedName>
        <fullName evidence="2">Polysaccharide deacetylase</fullName>
    </submittedName>
</protein>
<gene>
    <name evidence="2" type="ORF">C492_04815</name>
</gene>
<dbReference type="STRING" id="1227498.C492_04815"/>
<comment type="caution">
    <text evidence="2">The sequence shown here is derived from an EMBL/GenBank/DDBJ whole genome shotgun (WGS) entry which is preliminary data.</text>
</comment>
<dbReference type="InterPro" id="IPR002509">
    <property type="entry name" value="NODB_dom"/>
</dbReference>
<evidence type="ECO:0000313" key="2">
    <source>
        <dbReference type="EMBL" id="ELY64825.1"/>
    </source>
</evidence>
<name>L9XSS2_9EURY</name>
<dbReference type="InterPro" id="IPR011330">
    <property type="entry name" value="Glyco_hydro/deAcase_b/a-brl"/>
</dbReference>
<feature type="domain" description="NodB homology" evidence="1">
    <location>
        <begin position="31"/>
        <end position="149"/>
    </location>
</feature>
<evidence type="ECO:0000259" key="1">
    <source>
        <dbReference type="Pfam" id="PF01522"/>
    </source>
</evidence>
<dbReference type="CDD" id="cd10929">
    <property type="entry name" value="CE4_u5"/>
    <property type="match status" value="1"/>
</dbReference>
<sequence>MGTVVISLDAELGWGFHDREVPESLLRDTRDNWLHLRDLFDAYEVPATWAVTGHLFLDSCLDSHRNHPAGERCCQRPVGDLEADDVWYGPELVEEVATADVDHEIAGHGFTHVHLDHERMTDEFAIREIENCARAAAERGHDLSSFVFPVNKVRHRDVLAENGFECYRGVNRLLEDRGTLERQLTKVSSAVVGKPTPPIVEPHVDEYGLVNVPASVYLFNFGQEYEKPFSALGEDPVVRQVEAGIDAVANDDGVLHLWLHPHNLRTSAHHRRLRSIVRYVDRRRTAGDLQVKTMAEVADDVRRRERTRVEPVETA</sequence>
<dbReference type="GO" id="GO:0016810">
    <property type="term" value="F:hydrolase activity, acting on carbon-nitrogen (but not peptide) bonds"/>
    <property type="evidence" value="ECO:0007669"/>
    <property type="project" value="InterPro"/>
</dbReference>
<proteinExistence type="predicted"/>
<dbReference type="PATRIC" id="fig|1227498.3.peg.987"/>
<dbReference type="RefSeq" id="WP_008420954.1">
    <property type="nucleotide sequence ID" value="NZ_AOIA01000031.1"/>
</dbReference>
<organism evidence="2 3">
    <name type="scientific">Natronococcus jeotgali DSM 18795</name>
    <dbReference type="NCBI Taxonomy" id="1227498"/>
    <lineage>
        <taxon>Archaea</taxon>
        <taxon>Methanobacteriati</taxon>
        <taxon>Methanobacteriota</taxon>
        <taxon>Stenosarchaea group</taxon>
        <taxon>Halobacteria</taxon>
        <taxon>Halobacteriales</taxon>
        <taxon>Natrialbaceae</taxon>
        <taxon>Natronococcus</taxon>
    </lineage>
</organism>
<dbReference type="GO" id="GO:0005975">
    <property type="term" value="P:carbohydrate metabolic process"/>
    <property type="evidence" value="ECO:0007669"/>
    <property type="project" value="InterPro"/>
</dbReference>